<evidence type="ECO:0000313" key="1">
    <source>
        <dbReference type="EMBL" id="BAE49586.1"/>
    </source>
</evidence>
<dbReference type="EMBL" id="AP007255">
    <property type="protein sequence ID" value="BAE49586.1"/>
    <property type="molecule type" value="Genomic_DNA"/>
</dbReference>
<reference evidence="1 2" key="1">
    <citation type="journal article" date="2005" name="DNA Res.">
        <title>Complete genome sequence of the facultative anaerobic magnetotactic bacterium Magnetospirillum sp. strain AMB-1.</title>
        <authorList>
            <person name="Matsunaga T."/>
            <person name="Okamura Y."/>
            <person name="Fukuda Y."/>
            <person name="Wahyudi A.T."/>
            <person name="Murase Y."/>
            <person name="Takeyama H."/>
        </authorList>
    </citation>
    <scope>NUCLEOTIDE SEQUENCE [LARGE SCALE GENOMIC DNA]</scope>
    <source>
        <strain evidence="2">ATCC 700264 / AMB-1</strain>
    </source>
</reference>
<protein>
    <submittedName>
        <fullName evidence="1">Uncharacterized protein</fullName>
    </submittedName>
</protein>
<proteinExistence type="predicted"/>
<accession>Q2W989</accession>
<dbReference type="KEGG" id="mag:amb0782"/>
<organism evidence="1 2">
    <name type="scientific">Paramagnetospirillum magneticum (strain ATCC 700264 / AMB-1)</name>
    <name type="common">Magnetospirillum magneticum</name>
    <dbReference type="NCBI Taxonomy" id="342108"/>
    <lineage>
        <taxon>Bacteria</taxon>
        <taxon>Pseudomonadati</taxon>
        <taxon>Pseudomonadota</taxon>
        <taxon>Alphaproteobacteria</taxon>
        <taxon>Rhodospirillales</taxon>
        <taxon>Magnetospirillaceae</taxon>
        <taxon>Paramagnetospirillum</taxon>
    </lineage>
</organism>
<dbReference type="HOGENOM" id="CLU_2167923_0_0_5"/>
<dbReference type="Proteomes" id="UP000007058">
    <property type="component" value="Chromosome"/>
</dbReference>
<sequence length="110" mass="11915">MVSEAVPLCSWARAWVRKAEDGRGVLSWVLCWRSATWDCRRWSDLAWAACCCAEDCSSTSALTRGSGWLLTAWVAATAPARAALIASIRFAVLPEPVMAPMDKSSAPPKS</sequence>
<name>Q2W989_PARM1</name>
<dbReference type="AlphaFoldDB" id="Q2W989"/>
<gene>
    <name evidence="1" type="ordered locus">amb0782</name>
</gene>
<keyword evidence="2" id="KW-1185">Reference proteome</keyword>
<evidence type="ECO:0000313" key="2">
    <source>
        <dbReference type="Proteomes" id="UP000007058"/>
    </source>
</evidence>